<dbReference type="InterPro" id="IPR050768">
    <property type="entry name" value="UPF0353/GerABKA_families"/>
</dbReference>
<evidence type="ECO:0000313" key="4">
    <source>
        <dbReference type="EMBL" id="MBD2844982.1"/>
    </source>
</evidence>
<reference evidence="4" key="1">
    <citation type="submission" date="2020-09" db="EMBL/GenBank/DDBJ databases">
        <title>A novel bacterium of genus Paenibacillus, isolated from South China Sea.</title>
        <authorList>
            <person name="Huang H."/>
            <person name="Mo K."/>
            <person name="Hu Y."/>
        </authorList>
    </citation>
    <scope>NUCLEOTIDE SEQUENCE</scope>
    <source>
        <strain evidence="4">IB182496</strain>
    </source>
</reference>
<dbReference type="InterPro" id="IPR004995">
    <property type="entry name" value="Spore_Ger"/>
</dbReference>
<comment type="caution">
    <text evidence="4">The sequence shown here is derived from an EMBL/GenBank/DDBJ whole genome shotgun (WGS) entry which is preliminary data.</text>
</comment>
<dbReference type="GO" id="GO:0009847">
    <property type="term" value="P:spore germination"/>
    <property type="evidence" value="ECO:0007669"/>
    <property type="project" value="InterPro"/>
</dbReference>
<evidence type="ECO:0000256" key="2">
    <source>
        <dbReference type="ARBA" id="ARBA00023136"/>
    </source>
</evidence>
<accession>A0A927GRS5</accession>
<dbReference type="Pfam" id="PF03323">
    <property type="entry name" value="GerA"/>
    <property type="match status" value="1"/>
</dbReference>
<gene>
    <name evidence="4" type="ORF">IDH44_07255</name>
</gene>
<dbReference type="AlphaFoldDB" id="A0A927GRS5"/>
<keyword evidence="3" id="KW-1133">Transmembrane helix</keyword>
<organism evidence="4 5">
    <name type="scientific">Paenibacillus sabuli</name>
    <dbReference type="NCBI Taxonomy" id="2772509"/>
    <lineage>
        <taxon>Bacteria</taxon>
        <taxon>Bacillati</taxon>
        <taxon>Bacillota</taxon>
        <taxon>Bacilli</taxon>
        <taxon>Bacillales</taxon>
        <taxon>Paenibacillaceae</taxon>
        <taxon>Paenibacillus</taxon>
    </lineage>
</organism>
<dbReference type="PANTHER" id="PTHR22550">
    <property type="entry name" value="SPORE GERMINATION PROTEIN"/>
    <property type="match status" value="1"/>
</dbReference>
<name>A0A927GRS5_9BACL</name>
<dbReference type="PIRSF" id="PIRSF005690">
    <property type="entry name" value="GerBA"/>
    <property type="match status" value="1"/>
</dbReference>
<feature type="transmembrane region" description="Helical" evidence="3">
    <location>
        <begin position="390"/>
        <end position="411"/>
    </location>
</feature>
<feature type="transmembrane region" description="Helical" evidence="3">
    <location>
        <begin position="300"/>
        <end position="322"/>
    </location>
</feature>
<dbReference type="EMBL" id="JACXIZ010000013">
    <property type="protein sequence ID" value="MBD2844982.1"/>
    <property type="molecule type" value="Genomic_DNA"/>
</dbReference>
<keyword evidence="2 3" id="KW-0472">Membrane</keyword>
<protein>
    <submittedName>
        <fullName evidence="4">Spore germination protein</fullName>
    </submittedName>
</protein>
<dbReference type="Proteomes" id="UP000621560">
    <property type="component" value="Unassembled WGS sequence"/>
</dbReference>
<dbReference type="PANTHER" id="PTHR22550:SF5">
    <property type="entry name" value="LEUCINE ZIPPER PROTEIN 4"/>
    <property type="match status" value="1"/>
</dbReference>
<dbReference type="GO" id="GO:0016020">
    <property type="term" value="C:membrane"/>
    <property type="evidence" value="ECO:0007669"/>
    <property type="project" value="InterPro"/>
</dbReference>
<dbReference type="RefSeq" id="WP_190916145.1">
    <property type="nucleotide sequence ID" value="NZ_JACXIZ010000013.1"/>
</dbReference>
<proteinExistence type="inferred from homology"/>
<sequence length="497" mass="55015">MVTSPSDSERLAPDWPTVRTQLEQLFAGCDDIEMTTFRFAPDGPEEALLLSCPPLTQGLDHNLMRTAIDSLLPQAEARAPGERRPALIAFFDARGPAQRQYDLLETLPAIADAVLAGRTVLLLQGWPRAAGFESRHIAHRQIEEPATEAIINGPREGMVEDLDQNIALLRARLKTPRFKLEFHTVGELTKARTLIGYVAGSVDEPALAELKRRLKRADKIELLDTTALRELIEDNLYSPFPQYRVTERPDVAVSAVMEGKIIVMAEGTGTILICPTLFTDLFQSAEDYYQRTVIATLVRFLRIGAFFIALTLPALYIALSDFHPELIPTNLLLTVLDSREGIPFPALLEALMMQFFFELLREAGIRLPRPIGAAVSIVGALIIGEASIRAGVASPIMTVVIALTGIASFSIPQYELATALRILVFPMMLLAYALGGYGLMIGYIFMFLHLTTLRVLGRPYLSPLAPLHPRLLLDVLLRAPLRLRLRAARRQRGGVRP</sequence>
<evidence type="ECO:0000256" key="3">
    <source>
        <dbReference type="SAM" id="Phobius"/>
    </source>
</evidence>
<comment type="similarity">
    <text evidence="1">Belongs to the GerABKA family.</text>
</comment>
<feature type="transmembrane region" description="Helical" evidence="3">
    <location>
        <begin position="367"/>
        <end position="384"/>
    </location>
</feature>
<keyword evidence="5" id="KW-1185">Reference proteome</keyword>
<keyword evidence="3" id="KW-0812">Transmembrane</keyword>
<feature type="transmembrane region" description="Helical" evidence="3">
    <location>
        <begin position="423"/>
        <end position="448"/>
    </location>
</feature>
<evidence type="ECO:0000256" key="1">
    <source>
        <dbReference type="ARBA" id="ARBA00005278"/>
    </source>
</evidence>
<evidence type="ECO:0000313" key="5">
    <source>
        <dbReference type="Proteomes" id="UP000621560"/>
    </source>
</evidence>